<dbReference type="OrthoDB" id="5389734at2759"/>
<dbReference type="EMBL" id="CDMC01000004">
    <property type="protein sequence ID" value="CEL04369.1"/>
    <property type="molecule type" value="Genomic_DNA"/>
</dbReference>
<evidence type="ECO:0000313" key="2">
    <source>
        <dbReference type="EMBL" id="CEL04369.1"/>
    </source>
</evidence>
<evidence type="ECO:0000313" key="3">
    <source>
        <dbReference type="Proteomes" id="UP000054771"/>
    </source>
</evidence>
<feature type="compositionally biased region" description="Polar residues" evidence="1">
    <location>
        <begin position="445"/>
        <end position="454"/>
    </location>
</feature>
<dbReference type="Proteomes" id="UP000054771">
    <property type="component" value="Unassembled WGS sequence"/>
</dbReference>
<name>A0A0U5FXS0_ASPCI</name>
<gene>
    <name evidence="2" type="ORF">ASPCAL05499</name>
</gene>
<evidence type="ECO:0000256" key="1">
    <source>
        <dbReference type="SAM" id="MobiDB-lite"/>
    </source>
</evidence>
<dbReference type="STRING" id="454130.A0A0U5FXS0"/>
<feature type="region of interest" description="Disordered" evidence="1">
    <location>
        <begin position="358"/>
        <end position="415"/>
    </location>
</feature>
<feature type="region of interest" description="Disordered" evidence="1">
    <location>
        <begin position="27"/>
        <end position="46"/>
    </location>
</feature>
<protein>
    <submittedName>
        <fullName evidence="2">Uncharacterized protein</fullName>
    </submittedName>
</protein>
<organism evidence="2 3">
    <name type="scientific">Aspergillus calidoustus</name>
    <dbReference type="NCBI Taxonomy" id="454130"/>
    <lineage>
        <taxon>Eukaryota</taxon>
        <taxon>Fungi</taxon>
        <taxon>Dikarya</taxon>
        <taxon>Ascomycota</taxon>
        <taxon>Pezizomycotina</taxon>
        <taxon>Eurotiomycetes</taxon>
        <taxon>Eurotiomycetidae</taxon>
        <taxon>Eurotiales</taxon>
        <taxon>Aspergillaceae</taxon>
        <taxon>Aspergillus</taxon>
        <taxon>Aspergillus subgen. Nidulantes</taxon>
    </lineage>
</organism>
<feature type="region of interest" description="Disordered" evidence="1">
    <location>
        <begin position="437"/>
        <end position="501"/>
    </location>
</feature>
<dbReference type="OMA" id="YNDQIEH"/>
<feature type="compositionally biased region" description="Polar residues" evidence="1">
    <location>
        <begin position="492"/>
        <end position="501"/>
    </location>
</feature>
<accession>A0A0U5FXS0</accession>
<sequence>MASVSQGESRCSSDFIPLYIEGSYASQSFSSADTEEDQLSGSSDEEQIGIATAPRHPIPELQGPFEESITESLPGTNKGWTVDLDAQSRRRDLLEGSQYERLCGRKWRQRTGERYHPFWKLSAQMSFGIHLLVKGTAKSNAAVLNILQAHVDEMDGFVSRTSEDFLIIQVDLRTRIQYLSLPLENLDLFDEMLVDRNFRMAMIDYNDKIDLAIQRFTLAINDALKDMQKGKEAISGLWQYLRRPMEDNIPLSSNLAAIYDSMLANTEGWNSAFSKLRKKGTALLYAMTQLGRAIAEMQRRVGVASRREVISFVPPLPTPQTKSIRGFLDRGVSVYISDSLPAEKPLPQDPVLARNLESRHRSTFSSSGRLAHQKSVPNLRASRDTSGVNDTFERAKSVNGARAPSRGSDSGPIFPRLQKTISKRLSRAKLTKVTVEEVPEETITRPSTSGSRTLKSFKRSRHVEQQPPPPHQTQQKPALISRPSTRLRRPGTSHTSAKGETMKSQLRQYFMSDRVLDAWESVRERERKAGQSEPKKDGLWSIFQAKSGTRSGELPGNPYQNDVQKQMAWLEEETKNLNTYSLKPKQEGTGPKVHTISDNMSIRQGLDSQESHYGGINYLKALEADDSIITALPAFPLPPIGHIPATSKGPS</sequence>
<proteinExistence type="predicted"/>
<keyword evidence="3" id="KW-1185">Reference proteome</keyword>
<reference evidence="3" key="1">
    <citation type="journal article" date="2016" name="Genome Announc.">
        <title>Draft genome sequences of fungus Aspergillus calidoustus.</title>
        <authorList>
            <person name="Horn F."/>
            <person name="Linde J."/>
            <person name="Mattern D.J."/>
            <person name="Walther G."/>
            <person name="Guthke R."/>
            <person name="Scherlach K."/>
            <person name="Martin K."/>
            <person name="Brakhage A.A."/>
            <person name="Petzke L."/>
            <person name="Valiante V."/>
        </authorList>
    </citation>
    <scope>NUCLEOTIDE SEQUENCE [LARGE SCALE GENOMIC DNA]</scope>
    <source>
        <strain evidence="3">SF006504</strain>
    </source>
</reference>
<dbReference type="AlphaFoldDB" id="A0A0U5FXS0"/>
<feature type="compositionally biased region" description="Acidic residues" evidence="1">
    <location>
        <begin position="33"/>
        <end position="46"/>
    </location>
</feature>